<evidence type="ECO:0000313" key="2">
    <source>
        <dbReference type="Proteomes" id="UP000199339"/>
    </source>
</evidence>
<dbReference type="Proteomes" id="UP000199339">
    <property type="component" value="Unassembled WGS sequence"/>
</dbReference>
<protein>
    <submittedName>
        <fullName evidence="1">Uncharacterized protein</fullName>
    </submittedName>
</protein>
<reference evidence="2" key="1">
    <citation type="submission" date="2016-10" db="EMBL/GenBank/DDBJ databases">
        <authorList>
            <person name="Varghese N."/>
            <person name="Submissions S."/>
        </authorList>
    </citation>
    <scope>NUCLEOTIDE SEQUENCE [LARGE SCALE GENOMIC DNA]</scope>
    <source>
        <strain evidence="2">CGMCC 1.6775</strain>
    </source>
</reference>
<evidence type="ECO:0000313" key="1">
    <source>
        <dbReference type="EMBL" id="SFN45692.1"/>
    </source>
</evidence>
<organism evidence="1 2">
    <name type="scientific">Marinobacter pelagius</name>
    <dbReference type="NCBI Taxonomy" id="379482"/>
    <lineage>
        <taxon>Bacteria</taxon>
        <taxon>Pseudomonadati</taxon>
        <taxon>Pseudomonadota</taxon>
        <taxon>Gammaproteobacteria</taxon>
        <taxon>Pseudomonadales</taxon>
        <taxon>Marinobacteraceae</taxon>
        <taxon>Marinobacter</taxon>
    </lineage>
</organism>
<keyword evidence="2" id="KW-1185">Reference proteome</keyword>
<gene>
    <name evidence="1" type="ORF">SAMN04487961_3154</name>
</gene>
<proteinExistence type="predicted"/>
<name>A0A1I4Z5Z0_9GAMM</name>
<dbReference type="AlphaFoldDB" id="A0A1I4Z5Z0"/>
<sequence>MIKLFSLNHTRIRRFSILAQDKTQFRRVTVLIFRVRNTSASAHTNYLVNFLKSVERLLNQGRVFYIESRPCQPLIFSVFKSLKSAKNRPAYCFKRGAHSTLNRHLVNRFLKKSENHFLQSFQAVTPSGRPCLSGLSLRSGAHSTALRKTVNDQFRFIFPAFGFHLLGCSNATQSGQLITFFSVFWPLSAEPGNASRTNTLLWQAKRPPPTHKSPFR</sequence>
<accession>A0A1I4Z5Z0</accession>
<dbReference type="EMBL" id="FOUR01000008">
    <property type="protein sequence ID" value="SFN45692.1"/>
    <property type="molecule type" value="Genomic_DNA"/>
</dbReference>